<dbReference type="Proteomes" id="UP001265746">
    <property type="component" value="Unassembled WGS sequence"/>
</dbReference>
<comment type="caution">
    <text evidence="2">The sequence shown here is derived from an EMBL/GenBank/DDBJ whole genome shotgun (WGS) entry which is preliminary data.</text>
</comment>
<feature type="compositionally biased region" description="Basic and acidic residues" evidence="1">
    <location>
        <begin position="211"/>
        <end position="242"/>
    </location>
</feature>
<accession>A0AAD9SIF4</accession>
<proteinExistence type="predicted"/>
<feature type="compositionally biased region" description="Basic and acidic residues" evidence="1">
    <location>
        <begin position="285"/>
        <end position="295"/>
    </location>
</feature>
<feature type="region of interest" description="Disordered" evidence="1">
    <location>
        <begin position="285"/>
        <end position="376"/>
    </location>
</feature>
<reference evidence="2" key="1">
    <citation type="submission" date="2023-06" db="EMBL/GenBank/DDBJ databases">
        <authorList>
            <person name="Noh H."/>
        </authorList>
    </citation>
    <scope>NUCLEOTIDE SEQUENCE</scope>
    <source>
        <strain evidence="2">DUCC20226</strain>
    </source>
</reference>
<feature type="compositionally biased region" description="Polar residues" evidence="1">
    <location>
        <begin position="298"/>
        <end position="311"/>
    </location>
</feature>
<feature type="region of interest" description="Disordered" evidence="1">
    <location>
        <begin position="391"/>
        <end position="476"/>
    </location>
</feature>
<gene>
    <name evidence="2" type="ORF">N8I77_006963</name>
</gene>
<keyword evidence="3" id="KW-1185">Reference proteome</keyword>
<feature type="region of interest" description="Disordered" evidence="1">
    <location>
        <begin position="150"/>
        <end position="179"/>
    </location>
</feature>
<name>A0AAD9SIF4_PHOAM</name>
<organism evidence="2 3">
    <name type="scientific">Phomopsis amygdali</name>
    <name type="common">Fusicoccum amygdali</name>
    <dbReference type="NCBI Taxonomy" id="1214568"/>
    <lineage>
        <taxon>Eukaryota</taxon>
        <taxon>Fungi</taxon>
        <taxon>Dikarya</taxon>
        <taxon>Ascomycota</taxon>
        <taxon>Pezizomycotina</taxon>
        <taxon>Sordariomycetes</taxon>
        <taxon>Sordariomycetidae</taxon>
        <taxon>Diaporthales</taxon>
        <taxon>Diaporthaceae</taxon>
        <taxon>Diaporthe</taxon>
    </lineage>
</organism>
<dbReference type="AlphaFoldDB" id="A0AAD9SIF4"/>
<feature type="region of interest" description="Disordered" evidence="1">
    <location>
        <begin position="211"/>
        <end position="249"/>
    </location>
</feature>
<dbReference type="EMBL" id="JAUJFL010000003">
    <property type="protein sequence ID" value="KAK2608345.1"/>
    <property type="molecule type" value="Genomic_DNA"/>
</dbReference>
<sequence>MDGFPQPLTLRTRAIDRRFMDRSFERVHTHNDADNSLDVASADAAEGDAPRILPYQQRSLANHPTLRRKPSELHLRSNAIARLGIPEAEARLALEASRVRGGLHRSVSDLDLAERRPFYPPQFDKMPYDPKRNADDQIINQLLLDWTPQWTGLPRATGPRDMETGQKTMSDDETEDYEGREDLSPFSVIEDDYYGSSEHSTIRGHILKTHKDREAPGVERQAEATAEAESRVDHQEQVENEPRLAWGNDSTAEIERLEEQLATLKFKRNAKRADIGLLSKVLNHNTERRAGERPTAEAAQTTKPVHLTTSGQDDDTDDCSGLKMPAVQRRVTMDEVEDEDDTKMATHNHPPSGAQDGDDELTKPARASMFPTAVQTSKAELEWAQRVLQDSAALSEPTDPERAEIEFRSQSRRDVRAARRESSKRRESSRRPGSDRGRLQKRTADQKVQEWRERQKSHVRSPERPAGFEDDKETRP</sequence>
<protein>
    <submittedName>
        <fullName evidence="2">Uncharacterized protein</fullName>
    </submittedName>
</protein>
<evidence type="ECO:0000313" key="3">
    <source>
        <dbReference type="Proteomes" id="UP001265746"/>
    </source>
</evidence>
<evidence type="ECO:0000256" key="1">
    <source>
        <dbReference type="SAM" id="MobiDB-lite"/>
    </source>
</evidence>
<evidence type="ECO:0000313" key="2">
    <source>
        <dbReference type="EMBL" id="KAK2608345.1"/>
    </source>
</evidence>
<feature type="compositionally biased region" description="Basic and acidic residues" evidence="1">
    <location>
        <begin position="399"/>
        <end position="476"/>
    </location>
</feature>